<evidence type="ECO:0000313" key="2">
    <source>
        <dbReference type="Proteomes" id="UP000438429"/>
    </source>
</evidence>
<organism evidence="1 2">
    <name type="scientific">Scophthalmus maximus</name>
    <name type="common">Turbot</name>
    <name type="synonym">Psetta maxima</name>
    <dbReference type="NCBI Taxonomy" id="52904"/>
    <lineage>
        <taxon>Eukaryota</taxon>
        <taxon>Metazoa</taxon>
        <taxon>Chordata</taxon>
        <taxon>Craniata</taxon>
        <taxon>Vertebrata</taxon>
        <taxon>Euteleostomi</taxon>
        <taxon>Actinopterygii</taxon>
        <taxon>Neopterygii</taxon>
        <taxon>Teleostei</taxon>
        <taxon>Neoteleostei</taxon>
        <taxon>Acanthomorphata</taxon>
        <taxon>Carangaria</taxon>
        <taxon>Pleuronectiformes</taxon>
        <taxon>Pleuronectoidei</taxon>
        <taxon>Scophthalmidae</taxon>
        <taxon>Scophthalmus</taxon>
    </lineage>
</organism>
<gene>
    <name evidence="1" type="ORF">F2P81_015377</name>
</gene>
<sequence length="103" mass="11476">MSHQHGRLTYFSFRILTWAGKVPENVWSNNYEHLRSPIRPQHVWTSVQITGDGYSSSDSCRVIHCERGRSSADVAASGAEEAALINGGEEVENYNQIIGNAQK</sequence>
<comment type="caution">
    <text evidence="1">The sequence shown here is derived from an EMBL/GenBank/DDBJ whole genome shotgun (WGS) entry which is preliminary data.</text>
</comment>
<accession>A0A6A4SIL3</accession>
<dbReference type="Proteomes" id="UP000438429">
    <property type="component" value="Unassembled WGS sequence"/>
</dbReference>
<reference evidence="1 2" key="1">
    <citation type="submission" date="2019-06" db="EMBL/GenBank/DDBJ databases">
        <title>Draft genomes of female and male turbot (Scophthalmus maximus).</title>
        <authorList>
            <person name="Xu H."/>
            <person name="Xu X.-W."/>
            <person name="Shao C."/>
            <person name="Chen S."/>
        </authorList>
    </citation>
    <scope>NUCLEOTIDE SEQUENCE [LARGE SCALE GENOMIC DNA]</scope>
    <source>
        <strain evidence="1">Ysfricsl-2016a</strain>
        <tissue evidence="1">Blood</tissue>
    </source>
</reference>
<protein>
    <submittedName>
        <fullName evidence="1">Uncharacterized protein</fullName>
    </submittedName>
</protein>
<dbReference type="AlphaFoldDB" id="A0A6A4SIL3"/>
<name>A0A6A4SIL3_SCOMX</name>
<proteinExistence type="predicted"/>
<dbReference type="EMBL" id="VEVO01000013">
    <property type="protein sequence ID" value="KAF0033087.1"/>
    <property type="molecule type" value="Genomic_DNA"/>
</dbReference>
<evidence type="ECO:0000313" key="1">
    <source>
        <dbReference type="EMBL" id="KAF0033087.1"/>
    </source>
</evidence>